<dbReference type="InterPro" id="IPR039859">
    <property type="entry name" value="PFA4/ZDH16/20/ERF2-like"/>
</dbReference>
<feature type="compositionally biased region" description="Acidic residues" evidence="13">
    <location>
        <begin position="415"/>
        <end position="424"/>
    </location>
</feature>
<dbReference type="OrthoDB" id="331948at2759"/>
<dbReference type="GO" id="GO:0005789">
    <property type="term" value="C:endoplasmic reticulum membrane"/>
    <property type="evidence" value="ECO:0007669"/>
    <property type="project" value="UniProtKB-SubCell"/>
</dbReference>
<keyword evidence="16" id="KW-1185">Reference proteome</keyword>
<evidence type="ECO:0000256" key="9">
    <source>
        <dbReference type="ARBA" id="ARBA00023315"/>
    </source>
</evidence>
<sequence>MAGLGNAPFIQRLAVPAVCLLIAFLSYFSQAVFRFASLEPGPPTRNESAAFNASVLCIWLTYFRAATVDPGAYVFREQVIEADGRWCRKCRAPKPPRAHHCRTCGRCIPKMDHHCPWTGNCVSMTTFPHFVRFLVFANVSLWMLGRLLWLRFYAIYEARDLPSYLGPSLPALASLSLVALVWALTTLALGIILTTTLQAWACNRTTIEGWEMERHEAVLGRGGRDWWDITGPDGEKMRFERVEFPYDVGFFANMAQAMGTPNFLLWLWPLAGHPSISKDGVSTGWAWQENGFNRKEGMWPPPDPDRYRQAAGAERPFARRNFEMELQAMDVLGPEELKAAFRERQEQDLRRRKLMLIEELEEVDDYTTDDDDDEYDYNYEYDEDDSKKKRRKKRPRGAPGGWTNTDGETLRDYGVDEDTEDGDENVPIAELMRRRKTAAVRGGLKMD</sequence>
<feature type="compositionally biased region" description="Acidic residues" evidence="13">
    <location>
        <begin position="365"/>
        <end position="384"/>
    </location>
</feature>
<comment type="domain">
    <text evidence="11 12">The DHHC domain is required for palmitoyltransferase activity.</text>
</comment>
<accession>A0A0M8NAG6</accession>
<dbReference type="Pfam" id="PF01529">
    <property type="entry name" value="DHHC"/>
    <property type="match status" value="1"/>
</dbReference>
<keyword evidence="8 11" id="KW-0449">Lipoprotein</keyword>
<dbReference type="EC" id="2.3.1.225" evidence="11"/>
<feature type="region of interest" description="Disordered" evidence="13">
    <location>
        <begin position="365"/>
        <end position="430"/>
    </location>
</feature>
<feature type="domain" description="Palmitoyltransferase DHHC" evidence="14">
    <location>
        <begin position="83"/>
        <end position="211"/>
    </location>
</feature>
<organism evidence="15 16">
    <name type="scientific">Escovopsis weberi</name>
    <dbReference type="NCBI Taxonomy" id="150374"/>
    <lineage>
        <taxon>Eukaryota</taxon>
        <taxon>Fungi</taxon>
        <taxon>Dikarya</taxon>
        <taxon>Ascomycota</taxon>
        <taxon>Pezizomycotina</taxon>
        <taxon>Sordariomycetes</taxon>
        <taxon>Hypocreomycetidae</taxon>
        <taxon>Hypocreales</taxon>
        <taxon>Hypocreaceae</taxon>
        <taxon>Escovopsis</taxon>
    </lineage>
</organism>
<evidence type="ECO:0000256" key="7">
    <source>
        <dbReference type="ARBA" id="ARBA00023139"/>
    </source>
</evidence>
<evidence type="ECO:0000313" key="15">
    <source>
        <dbReference type="EMBL" id="KOS23410.1"/>
    </source>
</evidence>
<protein>
    <recommendedName>
        <fullName evidence="11">Palmitoyltransferase PFA4</fullName>
        <ecNumber evidence="11">2.3.1.225</ecNumber>
    </recommendedName>
    <alternativeName>
        <fullName evidence="11">Protein S-acyltransferase</fullName>
        <shortName evidence="11">PAT</shortName>
    </alternativeName>
    <alternativeName>
        <fullName evidence="11">Protein fatty acyltransferase 4</fullName>
    </alternativeName>
</protein>
<evidence type="ECO:0000256" key="8">
    <source>
        <dbReference type="ARBA" id="ARBA00023288"/>
    </source>
</evidence>
<comment type="subcellular location">
    <subcellularLocation>
        <location evidence="11">Endoplasmic reticulum membrane</location>
        <topology evidence="11">Multi-pass membrane protein</topology>
    </subcellularLocation>
    <subcellularLocation>
        <location evidence="1">Membrane</location>
        <topology evidence="1">Multi-pass membrane protein</topology>
    </subcellularLocation>
</comment>
<feature type="transmembrane region" description="Helical" evidence="11 12">
    <location>
        <begin position="12"/>
        <end position="29"/>
    </location>
</feature>
<evidence type="ECO:0000256" key="3">
    <source>
        <dbReference type="ARBA" id="ARBA00022692"/>
    </source>
</evidence>
<keyword evidence="2 11" id="KW-0808">Transferase</keyword>
<evidence type="ECO:0000313" key="16">
    <source>
        <dbReference type="Proteomes" id="UP000053831"/>
    </source>
</evidence>
<dbReference type="STRING" id="150374.A0A0M8NAG6"/>
<evidence type="ECO:0000256" key="10">
    <source>
        <dbReference type="ARBA" id="ARBA00048048"/>
    </source>
</evidence>
<evidence type="ECO:0000256" key="1">
    <source>
        <dbReference type="ARBA" id="ARBA00004141"/>
    </source>
</evidence>
<evidence type="ECO:0000256" key="6">
    <source>
        <dbReference type="ARBA" id="ARBA00023136"/>
    </source>
</evidence>
<dbReference type="PROSITE" id="PS50216">
    <property type="entry name" value="DHHC"/>
    <property type="match status" value="1"/>
</dbReference>
<reference evidence="15 16" key="1">
    <citation type="submission" date="2015-07" db="EMBL/GenBank/DDBJ databases">
        <title>The genome of the fungus Escovopsis weberi, a specialized disease agent of ant agriculture.</title>
        <authorList>
            <person name="de Man T.J."/>
            <person name="Stajich J.E."/>
            <person name="Kubicek C.P."/>
            <person name="Chenthamara K."/>
            <person name="Atanasova L."/>
            <person name="Druzhinina I.S."/>
            <person name="Birnbaum S."/>
            <person name="Barribeau S.M."/>
            <person name="Teiling C."/>
            <person name="Suen G."/>
            <person name="Currie C."/>
            <person name="Gerardo N.M."/>
        </authorList>
    </citation>
    <scope>NUCLEOTIDE SEQUENCE [LARGE SCALE GENOMIC DNA]</scope>
</reference>
<gene>
    <name evidence="11" type="primary">PFA4</name>
    <name evidence="15" type="ORF">ESCO_006664</name>
</gene>
<dbReference type="GO" id="GO:0019706">
    <property type="term" value="F:protein-cysteine S-palmitoyltransferase activity"/>
    <property type="evidence" value="ECO:0007669"/>
    <property type="project" value="UniProtKB-UniRule"/>
</dbReference>
<dbReference type="Proteomes" id="UP000053831">
    <property type="component" value="Unassembled WGS sequence"/>
</dbReference>
<comment type="function">
    <text evidence="11">Mediates the reversible addition of palmitate to target proteins, thereby regulating their membrane association and biological function.</text>
</comment>
<feature type="active site" description="S-palmitoyl cysteine intermediate" evidence="11">
    <location>
        <position position="115"/>
    </location>
</feature>
<keyword evidence="7 11" id="KW-0564">Palmitate</keyword>
<dbReference type="EMBL" id="LGSR01000001">
    <property type="protein sequence ID" value="KOS23410.1"/>
    <property type="molecule type" value="Genomic_DNA"/>
</dbReference>
<dbReference type="InterPro" id="IPR001594">
    <property type="entry name" value="Palmitoyltrfase_DHHC"/>
</dbReference>
<name>A0A0M8NAG6_ESCWE</name>
<comment type="caution">
    <text evidence="15">The sequence shown here is derived from an EMBL/GenBank/DDBJ whole genome shotgun (WGS) entry which is preliminary data.</text>
</comment>
<comment type="caution">
    <text evidence="11">Lacks conserved residue(s) required for the propagation of feature annotation.</text>
</comment>
<feature type="transmembrane region" description="Helical" evidence="11 12">
    <location>
        <begin position="133"/>
        <end position="152"/>
    </location>
</feature>
<evidence type="ECO:0000256" key="11">
    <source>
        <dbReference type="HAMAP-Rule" id="MF_03199"/>
    </source>
</evidence>
<keyword evidence="6 11" id="KW-0472">Membrane</keyword>
<evidence type="ECO:0000256" key="2">
    <source>
        <dbReference type="ARBA" id="ARBA00022679"/>
    </source>
</evidence>
<evidence type="ECO:0000256" key="4">
    <source>
        <dbReference type="ARBA" id="ARBA00022824"/>
    </source>
</evidence>
<feature type="transmembrane region" description="Helical" evidence="11 12">
    <location>
        <begin position="172"/>
        <end position="194"/>
    </location>
</feature>
<dbReference type="PANTHER" id="PTHR12246">
    <property type="entry name" value="PALMITOYLTRANSFERASE ZDHHC16"/>
    <property type="match status" value="1"/>
</dbReference>
<keyword evidence="3 11" id="KW-0812">Transmembrane</keyword>
<keyword evidence="4 11" id="KW-0256">Endoplasmic reticulum</keyword>
<dbReference type="AlphaFoldDB" id="A0A0M8NAG6"/>
<evidence type="ECO:0000259" key="14">
    <source>
        <dbReference type="Pfam" id="PF01529"/>
    </source>
</evidence>
<evidence type="ECO:0000256" key="13">
    <source>
        <dbReference type="SAM" id="MobiDB-lite"/>
    </source>
</evidence>
<comment type="catalytic activity">
    <reaction evidence="10 11 12">
        <text>L-cysteinyl-[protein] + hexadecanoyl-CoA = S-hexadecanoyl-L-cysteinyl-[protein] + CoA</text>
        <dbReference type="Rhea" id="RHEA:36683"/>
        <dbReference type="Rhea" id="RHEA-COMP:10131"/>
        <dbReference type="Rhea" id="RHEA-COMP:11032"/>
        <dbReference type="ChEBI" id="CHEBI:29950"/>
        <dbReference type="ChEBI" id="CHEBI:57287"/>
        <dbReference type="ChEBI" id="CHEBI:57379"/>
        <dbReference type="ChEBI" id="CHEBI:74151"/>
        <dbReference type="EC" id="2.3.1.225"/>
    </reaction>
</comment>
<keyword evidence="9 11" id="KW-0012">Acyltransferase</keyword>
<comment type="similarity">
    <text evidence="11">Belongs to the DHHC palmitoyltransferase family. PFA4 subfamily.</text>
</comment>
<dbReference type="InterPro" id="IPR033682">
    <property type="entry name" value="PFA4"/>
</dbReference>
<evidence type="ECO:0000256" key="5">
    <source>
        <dbReference type="ARBA" id="ARBA00022989"/>
    </source>
</evidence>
<proteinExistence type="inferred from homology"/>
<evidence type="ECO:0000256" key="12">
    <source>
        <dbReference type="RuleBase" id="RU079119"/>
    </source>
</evidence>
<keyword evidence="5 11" id="KW-1133">Transmembrane helix</keyword>
<dbReference type="HAMAP" id="MF_03199">
    <property type="entry name" value="DHHC_PAT_PFA4"/>
    <property type="match status" value="1"/>
</dbReference>